<feature type="transmembrane region" description="Helical" evidence="1">
    <location>
        <begin position="29"/>
        <end position="46"/>
    </location>
</feature>
<dbReference type="OrthoDB" id="964821at2"/>
<evidence type="ECO:0000256" key="1">
    <source>
        <dbReference type="SAM" id="Phobius"/>
    </source>
</evidence>
<keyword evidence="1" id="KW-0812">Transmembrane</keyword>
<dbReference type="AlphaFoldDB" id="A0A2S7ISL4"/>
<dbReference type="EMBL" id="PTRA01000001">
    <property type="protein sequence ID" value="PQA60695.1"/>
    <property type="molecule type" value="Genomic_DNA"/>
</dbReference>
<keyword evidence="1" id="KW-0472">Membrane</keyword>
<accession>A0A2S7ISL4</accession>
<proteinExistence type="predicted"/>
<sequence length="73" mass="7670">MFNLISILLGIVAFVIALAGLIPFIGIVNWVALPVAFIGLGFGAFSESKTGRNLNIFVLIVAILRLMLGGGIL</sequence>
<name>A0A2S7ISL4_9BACT</name>
<keyword evidence="3" id="KW-1185">Reference proteome</keyword>
<evidence type="ECO:0000313" key="2">
    <source>
        <dbReference type="EMBL" id="PQA60695.1"/>
    </source>
</evidence>
<gene>
    <name evidence="2" type="ORF">C5O19_14085</name>
</gene>
<protein>
    <submittedName>
        <fullName evidence="2">Uncharacterized protein</fullName>
    </submittedName>
</protein>
<dbReference type="Proteomes" id="UP000239590">
    <property type="component" value="Unassembled WGS sequence"/>
</dbReference>
<keyword evidence="1" id="KW-1133">Transmembrane helix</keyword>
<feature type="transmembrane region" description="Helical" evidence="1">
    <location>
        <begin position="53"/>
        <end position="72"/>
    </location>
</feature>
<comment type="caution">
    <text evidence="2">The sequence shown here is derived from an EMBL/GenBank/DDBJ whole genome shotgun (WGS) entry which is preliminary data.</text>
</comment>
<reference evidence="3" key="1">
    <citation type="submission" date="2018-02" db="EMBL/GenBank/DDBJ databases">
        <title>Genome sequencing of Solimonas sp. HR-BB.</title>
        <authorList>
            <person name="Lee Y."/>
            <person name="Jeon C.O."/>
        </authorList>
    </citation>
    <scope>NUCLEOTIDE SEQUENCE [LARGE SCALE GENOMIC DNA]</scope>
    <source>
        <strain evidence="3">HR-U</strain>
    </source>
</reference>
<evidence type="ECO:0000313" key="3">
    <source>
        <dbReference type="Proteomes" id="UP000239590"/>
    </source>
</evidence>
<dbReference type="RefSeq" id="WP_094813548.1">
    <property type="nucleotide sequence ID" value="NZ_PTRA01000001.1"/>
</dbReference>
<organism evidence="2 3">
    <name type="scientific">Siphonobacter curvatus</name>
    <dbReference type="NCBI Taxonomy" id="2094562"/>
    <lineage>
        <taxon>Bacteria</taxon>
        <taxon>Pseudomonadati</taxon>
        <taxon>Bacteroidota</taxon>
        <taxon>Cytophagia</taxon>
        <taxon>Cytophagales</taxon>
        <taxon>Cytophagaceae</taxon>
        <taxon>Siphonobacter</taxon>
    </lineage>
</organism>